<dbReference type="RefSeq" id="XP_007916570.1">
    <property type="nucleotide sequence ID" value="XM_007918379.1"/>
</dbReference>
<dbReference type="GeneID" id="19326430"/>
<protein>
    <submittedName>
        <fullName evidence="3">Putative hda1 complex protein</fullName>
    </submittedName>
</protein>
<feature type="coiled-coil region" evidence="1">
    <location>
        <begin position="189"/>
        <end position="311"/>
    </location>
</feature>
<dbReference type="AlphaFoldDB" id="R8BHB8"/>
<gene>
    <name evidence="3" type="ORF">UCRPA7_5835</name>
</gene>
<keyword evidence="4" id="KW-1185">Reference proteome</keyword>
<feature type="compositionally biased region" description="Basic and acidic residues" evidence="2">
    <location>
        <begin position="53"/>
        <end position="65"/>
    </location>
</feature>
<name>R8BHB8_PHAM7</name>
<reference evidence="4" key="1">
    <citation type="journal article" date="2013" name="Genome Announc.">
        <title>Draft genome sequence of the ascomycete Phaeoacremonium aleophilum strain UCR-PA7, a causal agent of the esca disease complex in grapevines.</title>
        <authorList>
            <person name="Blanco-Ulate B."/>
            <person name="Rolshausen P."/>
            <person name="Cantu D."/>
        </authorList>
    </citation>
    <scope>NUCLEOTIDE SEQUENCE [LARGE SCALE GENOMIC DNA]</scope>
    <source>
        <strain evidence="4">UCR-PA7</strain>
    </source>
</reference>
<evidence type="ECO:0000256" key="1">
    <source>
        <dbReference type="SAM" id="Coils"/>
    </source>
</evidence>
<accession>R8BHB8</accession>
<dbReference type="eggNOG" id="ENOG502S6DU">
    <property type="taxonomic scope" value="Eukaryota"/>
</dbReference>
<evidence type="ECO:0000313" key="4">
    <source>
        <dbReference type="Proteomes" id="UP000014074"/>
    </source>
</evidence>
<dbReference type="OrthoDB" id="3647690at2759"/>
<proteinExistence type="predicted"/>
<evidence type="ECO:0000256" key="2">
    <source>
        <dbReference type="SAM" id="MobiDB-lite"/>
    </source>
</evidence>
<evidence type="ECO:0000313" key="3">
    <source>
        <dbReference type="EMBL" id="EON98696.1"/>
    </source>
</evidence>
<sequence length="415" mass="46650">MDPLERKNAMIKDPTADVFYEQQTIPDEVFEVYMSSQAQARATQRSPVPPDVDSDRSTSRKRQLDDVGSGTGTPKRVRVADSLRQSIEPKSQISDVLRELLGNHVTLNGGTAEVPIERLEFLAAKITDLEYRLKQKISVEEAIREELKSLSTQLHGYQRTIKKVQPKYMEALRDRGIFEVQRDTAVADANHMKTQVENSKATVAKLKEEKKELETKLAEATAALANSSVPEIARLARAEDELKAEQKKVQSLEKKLASLQRDTDYVREAYQEASNKGADLGNENSQLSSRVKELEQQASENLIKIHQINAQVESSGFRQLWEDEQAIRRHREAELERIREELRVLRNGRRETRQASVPRSPRLGMMSPRNGRGAGPGSRGTSPAPAGNFDPVGPMPGMTYFNQPAGNGRFSHLRE</sequence>
<dbReference type="Proteomes" id="UP000014074">
    <property type="component" value="Unassembled WGS sequence"/>
</dbReference>
<keyword evidence="1" id="KW-0175">Coiled coil</keyword>
<organism evidence="3 4">
    <name type="scientific">Phaeoacremonium minimum (strain UCR-PA7)</name>
    <name type="common">Esca disease fungus</name>
    <name type="synonym">Togninia minima</name>
    <dbReference type="NCBI Taxonomy" id="1286976"/>
    <lineage>
        <taxon>Eukaryota</taxon>
        <taxon>Fungi</taxon>
        <taxon>Dikarya</taxon>
        <taxon>Ascomycota</taxon>
        <taxon>Pezizomycotina</taxon>
        <taxon>Sordariomycetes</taxon>
        <taxon>Sordariomycetidae</taxon>
        <taxon>Togniniales</taxon>
        <taxon>Togniniaceae</taxon>
        <taxon>Phaeoacremonium</taxon>
    </lineage>
</organism>
<dbReference type="HOGENOM" id="CLU_662541_0_0_1"/>
<feature type="region of interest" description="Disordered" evidence="2">
    <location>
        <begin position="36"/>
        <end position="75"/>
    </location>
</feature>
<feature type="region of interest" description="Disordered" evidence="2">
    <location>
        <begin position="349"/>
        <end position="415"/>
    </location>
</feature>
<feature type="compositionally biased region" description="Polar residues" evidence="2">
    <location>
        <begin position="36"/>
        <end position="46"/>
    </location>
</feature>
<dbReference type="EMBL" id="KB933203">
    <property type="protein sequence ID" value="EON98696.1"/>
    <property type="molecule type" value="Genomic_DNA"/>
</dbReference>
<dbReference type="KEGG" id="tmn:UCRPA7_5835"/>